<evidence type="ECO:0000256" key="4">
    <source>
        <dbReference type="SAM" id="Phobius"/>
    </source>
</evidence>
<dbReference type="GO" id="GO:0048038">
    <property type="term" value="F:quinone binding"/>
    <property type="evidence" value="ECO:0007669"/>
    <property type="project" value="InterPro"/>
</dbReference>
<dbReference type="AlphaFoldDB" id="A0A172YDN0"/>
<gene>
    <name evidence="6" type="ORF">A5892_07490</name>
</gene>
<dbReference type="CDD" id="cd10280">
    <property type="entry name" value="PQQ_mGDH"/>
    <property type="match status" value="1"/>
</dbReference>
<evidence type="ECO:0000313" key="7">
    <source>
        <dbReference type="Proteomes" id="UP000077875"/>
    </source>
</evidence>
<feature type="transmembrane region" description="Helical" evidence="4">
    <location>
        <begin position="88"/>
        <end position="110"/>
    </location>
</feature>
<dbReference type="Gene3D" id="2.140.10.10">
    <property type="entry name" value="Quinoprotein alcohol dehydrogenase-like superfamily"/>
    <property type="match status" value="1"/>
</dbReference>
<evidence type="ECO:0000259" key="5">
    <source>
        <dbReference type="Pfam" id="PF01011"/>
    </source>
</evidence>
<dbReference type="STRING" id="376489.A5892_07490"/>
<proteinExistence type="inferred from homology"/>
<feature type="domain" description="Pyrrolo-quinoline quinone repeat" evidence="5">
    <location>
        <begin position="171"/>
        <end position="798"/>
    </location>
</feature>
<dbReference type="GO" id="GO:0008876">
    <property type="term" value="F:quinoprotein glucose dehydrogenase activity"/>
    <property type="evidence" value="ECO:0007669"/>
    <property type="project" value="TreeGrafter"/>
</dbReference>
<dbReference type="Pfam" id="PF01011">
    <property type="entry name" value="PQQ"/>
    <property type="match status" value="1"/>
</dbReference>
<dbReference type="InterPro" id="IPR002372">
    <property type="entry name" value="PQQ_rpt_dom"/>
</dbReference>
<name>A0A172YDN0_9GAMM</name>
<protein>
    <submittedName>
        <fullName evidence="6">Glucose dehydrogenase</fullName>
    </submittedName>
</protein>
<feature type="transmembrane region" description="Helical" evidence="4">
    <location>
        <begin position="12"/>
        <end position="36"/>
    </location>
</feature>
<dbReference type="RefSeq" id="WP_064122276.1">
    <property type="nucleotide sequence ID" value="NZ_CP015243.1"/>
</dbReference>
<dbReference type="SMART" id="SM00564">
    <property type="entry name" value="PQQ"/>
    <property type="match status" value="5"/>
</dbReference>
<keyword evidence="7" id="KW-1185">Reference proteome</keyword>
<sequence length="825" mass="88668">MLDSHKGRATHLPLIAVGVLLLLMGLAMLAGGIRLVTLGGSWYYLLAGIGITLSGALAIAKRRATLWLYALTLFASNLWALWEVGLDWWQLVPRLSLWFVFGILLLLPWVRRPLVAQQSAPLSTAALSVAVVLAGATALASQFTAPGTQHGEIAERAPQRVDPAHAAGDDWPAYGATNAGTHYSSLGDITPENVTRLEEAWRIQTGDLPGSGDPGELTSENTPLKVNDTLYLCTPHSQVLALDPASGATKWRFDPELSLQGAENFSGWAHMTCRGVAYHDQADYPAARPVDARPIARVDAQRSSAAEDTARLFAESSSETANQCPRQIFLPTADGRLISLDADSGERCEAFGEHGEVDLTRGLGAFTPGGYYATSPPVVTRDLVIIGGHVTDNESTDEPSGVVRAYDVRDGHLVWNWDSGNPDATTPLADGERYTRNSPNVWSMISADERLGLVYLPVGNQMPDQYGAERSEGAERYSAGLVALDLATGQVRWHQQLTHHDLWDMDVPAQPILTDVATPDGIRPAVIQPTKQGSLYVFDRRNGEPIIPVDEIAAPQGAIEGDHTAPTQPRSRLNLLPPELTEASMWGATPFDQLMCRIAFKSLRYEGQYTPPSLEGSIVYPGNVGVFNWGGVAVDPARQAIFTSPNYMAFTSRLVPRAEVPADSAQASEGNGLLLNLGAPYAVEMRPFLSRLGFPCQAPSWGDVAGVDLAESKVVWKRPNGTSRDSSPIVPLPFNLGVPAMGGPMTTAGGVSFLSGTLDQYLRAYDITTGKELWKARLPAGGQATPMSYRGADGRQYVLVSVGGHGSFGTKMGDYVIAYALPETP</sequence>
<dbReference type="Proteomes" id="UP000077875">
    <property type="component" value="Chromosome"/>
</dbReference>
<dbReference type="PANTHER" id="PTHR32303">
    <property type="entry name" value="QUINOPROTEIN ALCOHOL DEHYDROGENASE (CYTOCHROME C)"/>
    <property type="match status" value="1"/>
</dbReference>
<feature type="transmembrane region" description="Helical" evidence="4">
    <location>
        <begin position="66"/>
        <end position="82"/>
    </location>
</feature>
<keyword evidence="4" id="KW-1133">Transmembrane helix</keyword>
<organism evidence="6 7">
    <name type="scientific">Halotalea alkalilenta</name>
    <dbReference type="NCBI Taxonomy" id="376489"/>
    <lineage>
        <taxon>Bacteria</taxon>
        <taxon>Pseudomonadati</taxon>
        <taxon>Pseudomonadota</taxon>
        <taxon>Gammaproteobacteria</taxon>
        <taxon>Oceanospirillales</taxon>
        <taxon>Halomonadaceae</taxon>
        <taxon>Halotalea</taxon>
    </lineage>
</organism>
<dbReference type="KEGG" id="haa:A5892_07490"/>
<keyword evidence="3" id="KW-0560">Oxidoreductase</keyword>
<dbReference type="PANTHER" id="PTHR32303:SF4">
    <property type="entry name" value="QUINOPROTEIN GLUCOSE DEHYDROGENASE"/>
    <property type="match status" value="1"/>
</dbReference>
<comment type="similarity">
    <text evidence="2">Belongs to the bacterial PQQ dehydrogenase family.</text>
</comment>
<evidence type="ECO:0000256" key="1">
    <source>
        <dbReference type="ARBA" id="ARBA00001931"/>
    </source>
</evidence>
<comment type="cofactor">
    <cofactor evidence="1">
        <name>pyrroloquinoline quinone</name>
        <dbReference type="ChEBI" id="CHEBI:58442"/>
    </cofactor>
</comment>
<dbReference type="EMBL" id="CP015243">
    <property type="protein sequence ID" value="ANF57324.1"/>
    <property type="molecule type" value="Genomic_DNA"/>
</dbReference>
<evidence type="ECO:0000256" key="3">
    <source>
        <dbReference type="ARBA" id="ARBA00023002"/>
    </source>
</evidence>
<dbReference type="InterPro" id="IPR011047">
    <property type="entry name" value="Quinoprotein_ADH-like_sf"/>
</dbReference>
<dbReference type="SUPFAM" id="SSF50998">
    <property type="entry name" value="Quinoprotein alcohol dehydrogenase-like"/>
    <property type="match status" value="1"/>
</dbReference>
<dbReference type="NCBIfam" id="TIGR03074">
    <property type="entry name" value="PQQ_membr_DH"/>
    <property type="match status" value="1"/>
</dbReference>
<reference evidence="6 7" key="1">
    <citation type="submission" date="2016-04" db="EMBL/GenBank/DDBJ databases">
        <title>Complete Genome Sequence of Halotalea alkalilenta IHB B 13600.</title>
        <authorList>
            <person name="Swarnkar M.K."/>
            <person name="Sharma A."/>
            <person name="Kaushal K."/>
            <person name="Soni R."/>
            <person name="Rana S."/>
            <person name="Singh A.K."/>
            <person name="Gulati A."/>
        </authorList>
    </citation>
    <scope>NUCLEOTIDE SEQUENCE [LARGE SCALE GENOMIC DNA]</scope>
    <source>
        <strain evidence="6 7">IHB B 13600</strain>
    </source>
</reference>
<keyword evidence="4" id="KW-0812">Transmembrane</keyword>
<feature type="transmembrane region" description="Helical" evidence="4">
    <location>
        <begin position="122"/>
        <end position="140"/>
    </location>
</feature>
<evidence type="ECO:0000256" key="2">
    <source>
        <dbReference type="ARBA" id="ARBA00008156"/>
    </source>
</evidence>
<keyword evidence="4" id="KW-0472">Membrane</keyword>
<evidence type="ECO:0000313" key="6">
    <source>
        <dbReference type="EMBL" id="ANF57324.1"/>
    </source>
</evidence>
<dbReference type="InterPro" id="IPR017511">
    <property type="entry name" value="PQQ_mDH"/>
</dbReference>
<dbReference type="GO" id="GO:0016020">
    <property type="term" value="C:membrane"/>
    <property type="evidence" value="ECO:0007669"/>
    <property type="project" value="InterPro"/>
</dbReference>
<accession>A0A172YDN0</accession>
<dbReference type="InterPro" id="IPR018391">
    <property type="entry name" value="PQQ_b-propeller_rpt"/>
</dbReference>
<feature type="transmembrane region" description="Helical" evidence="4">
    <location>
        <begin position="42"/>
        <end position="59"/>
    </location>
</feature>